<feature type="transmembrane region" description="Helical" evidence="6">
    <location>
        <begin position="128"/>
        <end position="150"/>
    </location>
</feature>
<organism evidence="7 8">
    <name type="scientific">Punctularia strigosozonata (strain HHB-11173)</name>
    <name type="common">White-rot fungus</name>
    <dbReference type="NCBI Taxonomy" id="741275"/>
    <lineage>
        <taxon>Eukaryota</taxon>
        <taxon>Fungi</taxon>
        <taxon>Dikarya</taxon>
        <taxon>Basidiomycota</taxon>
        <taxon>Agaricomycotina</taxon>
        <taxon>Agaricomycetes</taxon>
        <taxon>Corticiales</taxon>
        <taxon>Punctulariaceae</taxon>
        <taxon>Punctularia</taxon>
    </lineage>
</organism>
<evidence type="ECO:0000256" key="4">
    <source>
        <dbReference type="ARBA" id="ARBA00023136"/>
    </source>
</evidence>
<evidence type="ECO:0000256" key="3">
    <source>
        <dbReference type="ARBA" id="ARBA00022989"/>
    </source>
</evidence>
<evidence type="ECO:0000313" key="7">
    <source>
        <dbReference type="EMBL" id="EIN05114.1"/>
    </source>
</evidence>
<dbReference type="PANTHER" id="PTHR34292">
    <property type="entry name" value="OUTER SPORE WALL PROTEIN LDS1"/>
    <property type="match status" value="1"/>
</dbReference>
<feature type="region of interest" description="Disordered" evidence="5">
    <location>
        <begin position="1"/>
        <end position="26"/>
    </location>
</feature>
<dbReference type="RefSeq" id="XP_007387517.1">
    <property type="nucleotide sequence ID" value="XM_007387455.1"/>
</dbReference>
<gene>
    <name evidence="7" type="ORF">PUNSTDRAFT_107406</name>
</gene>
<dbReference type="Pfam" id="PF07264">
    <property type="entry name" value="EI24"/>
    <property type="match status" value="1"/>
</dbReference>
<evidence type="ECO:0000256" key="2">
    <source>
        <dbReference type="ARBA" id="ARBA00022692"/>
    </source>
</evidence>
<dbReference type="OrthoDB" id="2107885at2759"/>
<evidence type="ECO:0000313" key="8">
    <source>
        <dbReference type="Proteomes" id="UP000054196"/>
    </source>
</evidence>
<dbReference type="HOGENOM" id="CLU_062645_0_0_1"/>
<dbReference type="eggNOG" id="ENOG502QVX4">
    <property type="taxonomic scope" value="Eukaryota"/>
</dbReference>
<dbReference type="OMA" id="GRYFQLK"/>
<keyword evidence="8" id="KW-1185">Reference proteome</keyword>
<dbReference type="PANTHER" id="PTHR34292:SF2">
    <property type="entry name" value="OUTER SPORE WALL PROTEIN LDS1"/>
    <property type="match status" value="1"/>
</dbReference>
<accession>R7S592</accession>
<evidence type="ECO:0000256" key="1">
    <source>
        <dbReference type="ARBA" id="ARBA00004141"/>
    </source>
</evidence>
<keyword evidence="2 6" id="KW-0812">Transmembrane</keyword>
<comment type="subcellular location">
    <subcellularLocation>
        <location evidence="1">Membrane</location>
        <topology evidence="1">Multi-pass membrane protein</topology>
    </subcellularLocation>
</comment>
<keyword evidence="4 6" id="KW-0472">Membrane</keyword>
<keyword evidence="3 6" id="KW-1133">Transmembrane helix</keyword>
<dbReference type="InterPro" id="IPR052786">
    <property type="entry name" value="Spore_wall_assembly"/>
</dbReference>
<dbReference type="AlphaFoldDB" id="R7S592"/>
<feature type="transmembrane region" description="Helical" evidence="6">
    <location>
        <begin position="95"/>
        <end position="116"/>
    </location>
</feature>
<name>R7S592_PUNST</name>
<protein>
    <submittedName>
        <fullName evidence="7">Uncharacterized protein</fullName>
    </submittedName>
</protein>
<evidence type="ECO:0000256" key="5">
    <source>
        <dbReference type="SAM" id="MobiDB-lite"/>
    </source>
</evidence>
<dbReference type="KEGG" id="psq:PUNSTDRAFT_107406"/>
<dbReference type="EMBL" id="JH687551">
    <property type="protein sequence ID" value="EIN05114.1"/>
    <property type="molecule type" value="Genomic_DNA"/>
</dbReference>
<dbReference type="InterPro" id="IPR059112">
    <property type="entry name" value="CysZ/EI24"/>
</dbReference>
<dbReference type="GeneID" id="18876087"/>
<feature type="compositionally biased region" description="Polar residues" evidence="5">
    <location>
        <begin position="1"/>
        <end position="20"/>
    </location>
</feature>
<dbReference type="Proteomes" id="UP000054196">
    <property type="component" value="Unassembled WGS sequence"/>
</dbReference>
<proteinExistence type="predicted"/>
<feature type="transmembrane region" description="Helical" evidence="6">
    <location>
        <begin position="208"/>
        <end position="231"/>
    </location>
</feature>
<evidence type="ECO:0000256" key="6">
    <source>
        <dbReference type="SAM" id="Phobius"/>
    </source>
</evidence>
<sequence>MSTQETPASSTGIPATGETVQSRDIKGKAKEHLDVATSKISEAASHPHVVKAKVEAQHGLKHVQVAVTSLAWLWPIRGIIFVVQHPQLIKEIKPALAKSLLASVVAFGVLMFFTYLPQAAILSIFTGPLGPILAFPIVAAESVILLYLLARPLFLAPALTELFDATLRIKGQTTLVSQGTSRILASERKKGIESALVKPFARFTPEGIFRYVVSLPFNFIPVVGTVFFLFFNGAKQGPGWHQRYFQLKGFTKEQQASFVKERKAEYTAFGTATLLFNFVPFIGLLFAFTNTAGAALWAAEIEARANILEGETAKSK</sequence>
<reference evidence="8" key="1">
    <citation type="journal article" date="2012" name="Science">
        <title>The Paleozoic origin of enzymatic lignin decomposition reconstructed from 31 fungal genomes.</title>
        <authorList>
            <person name="Floudas D."/>
            <person name="Binder M."/>
            <person name="Riley R."/>
            <person name="Barry K."/>
            <person name="Blanchette R.A."/>
            <person name="Henrissat B."/>
            <person name="Martinez A.T."/>
            <person name="Otillar R."/>
            <person name="Spatafora J.W."/>
            <person name="Yadav J.S."/>
            <person name="Aerts A."/>
            <person name="Benoit I."/>
            <person name="Boyd A."/>
            <person name="Carlson A."/>
            <person name="Copeland A."/>
            <person name="Coutinho P.M."/>
            <person name="de Vries R.P."/>
            <person name="Ferreira P."/>
            <person name="Findley K."/>
            <person name="Foster B."/>
            <person name="Gaskell J."/>
            <person name="Glotzer D."/>
            <person name="Gorecki P."/>
            <person name="Heitman J."/>
            <person name="Hesse C."/>
            <person name="Hori C."/>
            <person name="Igarashi K."/>
            <person name="Jurgens J.A."/>
            <person name="Kallen N."/>
            <person name="Kersten P."/>
            <person name="Kohler A."/>
            <person name="Kuees U."/>
            <person name="Kumar T.K.A."/>
            <person name="Kuo A."/>
            <person name="LaButti K."/>
            <person name="Larrondo L.F."/>
            <person name="Lindquist E."/>
            <person name="Ling A."/>
            <person name="Lombard V."/>
            <person name="Lucas S."/>
            <person name="Lundell T."/>
            <person name="Martin R."/>
            <person name="McLaughlin D.J."/>
            <person name="Morgenstern I."/>
            <person name="Morin E."/>
            <person name="Murat C."/>
            <person name="Nagy L.G."/>
            <person name="Nolan M."/>
            <person name="Ohm R.A."/>
            <person name="Patyshakuliyeva A."/>
            <person name="Rokas A."/>
            <person name="Ruiz-Duenas F.J."/>
            <person name="Sabat G."/>
            <person name="Salamov A."/>
            <person name="Samejima M."/>
            <person name="Schmutz J."/>
            <person name="Slot J.C."/>
            <person name="St John F."/>
            <person name="Stenlid J."/>
            <person name="Sun H."/>
            <person name="Sun S."/>
            <person name="Syed K."/>
            <person name="Tsang A."/>
            <person name="Wiebenga A."/>
            <person name="Young D."/>
            <person name="Pisabarro A."/>
            <person name="Eastwood D.C."/>
            <person name="Martin F."/>
            <person name="Cullen D."/>
            <person name="Grigoriev I.V."/>
            <person name="Hibbett D.S."/>
        </authorList>
    </citation>
    <scope>NUCLEOTIDE SEQUENCE [LARGE SCALE GENOMIC DNA]</scope>
    <source>
        <strain evidence="8">HHB-11173 SS5</strain>
    </source>
</reference>